<accession>A0A0N5CUD3</accession>
<dbReference type="AlphaFoldDB" id="A0A0N5CUD3"/>
<dbReference type="EMBL" id="UYYF01004268">
    <property type="protein sequence ID" value="VDN00879.1"/>
    <property type="molecule type" value="Genomic_DNA"/>
</dbReference>
<evidence type="ECO:0000313" key="4">
    <source>
        <dbReference type="WBParaSite" id="TCLT_0000386801-mRNA-1"/>
    </source>
</evidence>
<gene>
    <name evidence="2" type="ORF">TCLT_LOCUS3857</name>
</gene>
<organism evidence="4">
    <name type="scientific">Thelazia callipaeda</name>
    <name type="common">Oriental eyeworm</name>
    <name type="synonym">Parasitic nematode</name>
    <dbReference type="NCBI Taxonomy" id="103827"/>
    <lineage>
        <taxon>Eukaryota</taxon>
        <taxon>Metazoa</taxon>
        <taxon>Ecdysozoa</taxon>
        <taxon>Nematoda</taxon>
        <taxon>Chromadorea</taxon>
        <taxon>Rhabditida</taxon>
        <taxon>Spirurina</taxon>
        <taxon>Spiruromorpha</taxon>
        <taxon>Thelazioidea</taxon>
        <taxon>Thelaziidae</taxon>
        <taxon>Thelazia</taxon>
    </lineage>
</organism>
<reference evidence="2 3" key="2">
    <citation type="submission" date="2018-11" db="EMBL/GenBank/DDBJ databases">
        <authorList>
            <consortium name="Pathogen Informatics"/>
        </authorList>
    </citation>
    <scope>NUCLEOTIDE SEQUENCE [LARGE SCALE GENOMIC DNA]</scope>
</reference>
<evidence type="ECO:0000313" key="2">
    <source>
        <dbReference type="EMBL" id="VDN00879.1"/>
    </source>
</evidence>
<protein>
    <submittedName>
        <fullName evidence="2 4">Uncharacterized protein</fullName>
    </submittedName>
</protein>
<keyword evidence="3" id="KW-1185">Reference proteome</keyword>
<reference evidence="4" key="1">
    <citation type="submission" date="2017-02" db="UniProtKB">
        <authorList>
            <consortium name="WormBaseParasite"/>
        </authorList>
    </citation>
    <scope>IDENTIFICATION</scope>
</reference>
<dbReference type="Proteomes" id="UP000276776">
    <property type="component" value="Unassembled WGS sequence"/>
</dbReference>
<evidence type="ECO:0000256" key="1">
    <source>
        <dbReference type="SAM" id="MobiDB-lite"/>
    </source>
</evidence>
<name>A0A0N5CUD3_THECL</name>
<feature type="region of interest" description="Disordered" evidence="1">
    <location>
        <begin position="1"/>
        <end position="22"/>
    </location>
</feature>
<dbReference type="WBParaSite" id="TCLT_0000386801-mRNA-1">
    <property type="protein sequence ID" value="TCLT_0000386801-mRNA-1"/>
    <property type="gene ID" value="TCLT_0000386801"/>
</dbReference>
<proteinExistence type="predicted"/>
<sequence length="105" mass="11973">MVDVNSLLSPMSSSTSSPAATSQEDYLQWDIFKLYAKERKREGEKEREGECLKEQNDNVFVIWHCSEEKADEDKERESSATSLPVFFPNPPWFDHVAPVCITSTA</sequence>
<evidence type="ECO:0000313" key="3">
    <source>
        <dbReference type="Proteomes" id="UP000276776"/>
    </source>
</evidence>